<dbReference type="EMBL" id="ML213701">
    <property type="protein sequence ID" value="TFK31854.1"/>
    <property type="molecule type" value="Genomic_DNA"/>
</dbReference>
<protein>
    <submittedName>
        <fullName evidence="1">Uncharacterized protein</fullName>
    </submittedName>
</protein>
<evidence type="ECO:0000313" key="2">
    <source>
        <dbReference type="Proteomes" id="UP000308652"/>
    </source>
</evidence>
<organism evidence="1 2">
    <name type="scientific">Crucibulum laeve</name>
    <dbReference type="NCBI Taxonomy" id="68775"/>
    <lineage>
        <taxon>Eukaryota</taxon>
        <taxon>Fungi</taxon>
        <taxon>Dikarya</taxon>
        <taxon>Basidiomycota</taxon>
        <taxon>Agaricomycotina</taxon>
        <taxon>Agaricomycetes</taxon>
        <taxon>Agaricomycetidae</taxon>
        <taxon>Agaricales</taxon>
        <taxon>Agaricineae</taxon>
        <taxon>Nidulariaceae</taxon>
        <taxon>Crucibulum</taxon>
    </lineage>
</organism>
<evidence type="ECO:0000313" key="1">
    <source>
        <dbReference type="EMBL" id="TFK31854.1"/>
    </source>
</evidence>
<name>A0A5C3LFH1_9AGAR</name>
<feature type="non-terminal residue" evidence="1">
    <location>
        <position position="1"/>
    </location>
</feature>
<proteinExistence type="predicted"/>
<keyword evidence="2" id="KW-1185">Reference proteome</keyword>
<sequence length="69" mass="7478">MFLSPNSSLSFLPLRYRTAHLFFHLCSLILSCLLLAISSPSALSSISAPCSLSVFRSLRALSLSSLQTC</sequence>
<dbReference type="Proteomes" id="UP000308652">
    <property type="component" value="Unassembled WGS sequence"/>
</dbReference>
<accession>A0A5C3LFH1</accession>
<dbReference type="AlphaFoldDB" id="A0A5C3LFH1"/>
<gene>
    <name evidence="1" type="ORF">BDQ12DRAFT_693428</name>
</gene>
<reference evidence="1 2" key="1">
    <citation type="journal article" date="2019" name="Nat. Ecol. Evol.">
        <title>Megaphylogeny resolves global patterns of mushroom evolution.</title>
        <authorList>
            <person name="Varga T."/>
            <person name="Krizsan K."/>
            <person name="Foldi C."/>
            <person name="Dima B."/>
            <person name="Sanchez-Garcia M."/>
            <person name="Sanchez-Ramirez S."/>
            <person name="Szollosi G.J."/>
            <person name="Szarkandi J.G."/>
            <person name="Papp V."/>
            <person name="Albert L."/>
            <person name="Andreopoulos W."/>
            <person name="Angelini C."/>
            <person name="Antonin V."/>
            <person name="Barry K.W."/>
            <person name="Bougher N.L."/>
            <person name="Buchanan P."/>
            <person name="Buyck B."/>
            <person name="Bense V."/>
            <person name="Catcheside P."/>
            <person name="Chovatia M."/>
            <person name="Cooper J."/>
            <person name="Damon W."/>
            <person name="Desjardin D."/>
            <person name="Finy P."/>
            <person name="Geml J."/>
            <person name="Haridas S."/>
            <person name="Hughes K."/>
            <person name="Justo A."/>
            <person name="Karasinski D."/>
            <person name="Kautmanova I."/>
            <person name="Kiss B."/>
            <person name="Kocsube S."/>
            <person name="Kotiranta H."/>
            <person name="LaButti K.M."/>
            <person name="Lechner B.E."/>
            <person name="Liimatainen K."/>
            <person name="Lipzen A."/>
            <person name="Lukacs Z."/>
            <person name="Mihaltcheva S."/>
            <person name="Morgado L.N."/>
            <person name="Niskanen T."/>
            <person name="Noordeloos M.E."/>
            <person name="Ohm R.A."/>
            <person name="Ortiz-Santana B."/>
            <person name="Ovrebo C."/>
            <person name="Racz N."/>
            <person name="Riley R."/>
            <person name="Savchenko A."/>
            <person name="Shiryaev A."/>
            <person name="Soop K."/>
            <person name="Spirin V."/>
            <person name="Szebenyi C."/>
            <person name="Tomsovsky M."/>
            <person name="Tulloss R.E."/>
            <person name="Uehling J."/>
            <person name="Grigoriev I.V."/>
            <person name="Vagvolgyi C."/>
            <person name="Papp T."/>
            <person name="Martin F.M."/>
            <person name="Miettinen O."/>
            <person name="Hibbett D.S."/>
            <person name="Nagy L.G."/>
        </authorList>
    </citation>
    <scope>NUCLEOTIDE SEQUENCE [LARGE SCALE GENOMIC DNA]</scope>
    <source>
        <strain evidence="1 2">CBS 166.37</strain>
    </source>
</reference>